<dbReference type="Proteomes" id="UP000471216">
    <property type="component" value="Unassembled WGS sequence"/>
</dbReference>
<dbReference type="RefSeq" id="WP_057329339.1">
    <property type="nucleotide sequence ID" value="NZ_CZBM01000019.1"/>
</dbReference>
<dbReference type="PROSITE" id="PS51257">
    <property type="entry name" value="PROKAR_LIPOPROTEIN"/>
    <property type="match status" value="1"/>
</dbReference>
<evidence type="ECO:0000313" key="3">
    <source>
        <dbReference type="EMBL" id="MRZ08216.1"/>
    </source>
</evidence>
<gene>
    <name evidence="1" type="ORF">ERS852560_03753</name>
    <name evidence="3" type="ORF">GKD54_18820</name>
    <name evidence="2" type="ORF">GKD58_19060</name>
</gene>
<dbReference type="EMBL" id="WKMW01000022">
    <property type="protein sequence ID" value="MRY86318.1"/>
    <property type="molecule type" value="Genomic_DNA"/>
</dbReference>
<dbReference type="Gene3D" id="2.160.20.110">
    <property type="match status" value="2"/>
</dbReference>
<dbReference type="Proteomes" id="UP000450599">
    <property type="component" value="Unassembled WGS sequence"/>
</dbReference>
<evidence type="ECO:0000313" key="5">
    <source>
        <dbReference type="Proteomes" id="UP000450599"/>
    </source>
</evidence>
<dbReference type="EMBL" id="WKMX01000020">
    <property type="protein sequence ID" value="MRZ08216.1"/>
    <property type="molecule type" value="Genomic_DNA"/>
</dbReference>
<evidence type="ECO:0000313" key="4">
    <source>
        <dbReference type="Proteomes" id="UP000095332"/>
    </source>
</evidence>
<dbReference type="EMBL" id="CZBM01000019">
    <property type="protein sequence ID" value="CUQ52395.1"/>
    <property type="molecule type" value="Genomic_DNA"/>
</dbReference>
<accession>A0A174X7A0</accession>
<reference evidence="5 6" key="2">
    <citation type="journal article" date="2019" name="Nat. Med.">
        <title>A library of human gut bacterial isolates paired with longitudinal multiomics data enables mechanistic microbiome research.</title>
        <authorList>
            <person name="Poyet M."/>
            <person name="Groussin M."/>
            <person name="Gibbons S.M."/>
            <person name="Avila-Pacheco J."/>
            <person name="Jiang X."/>
            <person name="Kearney S.M."/>
            <person name="Perrotta A.R."/>
            <person name="Berdy B."/>
            <person name="Zhao S."/>
            <person name="Lieberman T.D."/>
            <person name="Swanson P.K."/>
            <person name="Smith M."/>
            <person name="Roesemann S."/>
            <person name="Alexander J.E."/>
            <person name="Rich S.A."/>
            <person name="Livny J."/>
            <person name="Vlamakis H."/>
            <person name="Clish C."/>
            <person name="Bullock K."/>
            <person name="Deik A."/>
            <person name="Scott J."/>
            <person name="Pierce K.A."/>
            <person name="Xavier R.J."/>
            <person name="Alm E.J."/>
        </authorList>
    </citation>
    <scope>NUCLEOTIDE SEQUENCE [LARGE SCALE GENOMIC DNA]</scope>
    <source>
        <strain evidence="3 6">BIOML-A10</strain>
        <strain evidence="2 5">BIOML-A11</strain>
    </source>
</reference>
<dbReference type="AlphaFoldDB" id="A0A174X7A0"/>
<name>A0A174X7A0_PARDI</name>
<evidence type="ECO:0000313" key="6">
    <source>
        <dbReference type="Proteomes" id="UP000471216"/>
    </source>
</evidence>
<organism evidence="1 4">
    <name type="scientific">Parabacteroides distasonis</name>
    <dbReference type="NCBI Taxonomy" id="823"/>
    <lineage>
        <taxon>Bacteria</taxon>
        <taxon>Pseudomonadati</taxon>
        <taxon>Bacteroidota</taxon>
        <taxon>Bacteroidia</taxon>
        <taxon>Bacteroidales</taxon>
        <taxon>Tannerellaceae</taxon>
        <taxon>Parabacteroides</taxon>
    </lineage>
</organism>
<dbReference type="Proteomes" id="UP000095332">
    <property type="component" value="Unassembled WGS sequence"/>
</dbReference>
<evidence type="ECO:0000313" key="1">
    <source>
        <dbReference type="EMBL" id="CUQ52395.1"/>
    </source>
</evidence>
<reference evidence="1 4" key="1">
    <citation type="submission" date="2015-09" db="EMBL/GenBank/DDBJ databases">
        <authorList>
            <consortium name="Pathogen Informatics"/>
        </authorList>
    </citation>
    <scope>NUCLEOTIDE SEQUENCE [LARGE SCALE GENOMIC DNA]</scope>
    <source>
        <strain evidence="1 4">2789STDY5834948</strain>
    </source>
</reference>
<sequence>MKTNYFFLYFFFIILTGCSDDKITPELPPNTNDTYEGVHDQIKFSNETEDFTYGELAFYIKVPDGSIIERKAKHQRISGISHFIMEKGLKEGKYQLLYMEYTVKSDCPEIDGLKRQFGLCCQINITPDGIRIESTYNSNMKLYGAGTPDDPYLIGSNDDLNKIRTGISNRYVSSSTCYSQQNNIDMTGYNDKCGWEGNWYQIGQSATYPFTGYYYGNGYSIKNMTLKDPNKIAASLFGYVNKAVIMDLTIQNADITGYCAVSAIAGAIVTSGSGQDPTFIKGCTVKSSTIQSQGDGMGIGGIVGSVDPNTKLWIDSCKVDDNTVQGAIAVGGILGGANVLSTTQITNSSNEKGKVEAYYMNAGGIVGYADSLYVYLCTNKSQIEGGTHSHKPDQLSGFMGTGGIVGGSGISSIITCRNEGSVNGQRGVGGIIGSTLVILNSATYNNTFIGYCSNKGRVNGKENVGGLCGEAQLGTYKSYNEGKVTADGYYAGGIIGATPLSSITNTINFGTVSASRFSGGMTGQIQSGSLALNVNMGKISGSTYIGGMAGIAGGCLSMNYCANLADVEGNGYIAGLIGEVGDSREWTEAEKRSAIFATIELGLSVFNTVVGIADAGTTILNNLITSHDAVMESISAYSLGKEMADLFRPMQRKDYTTSLSGLVTKGMEKLETDMDNILRNKLSALQFSTPNLQYGRMIDQFMNEYRKKVIAWYETGKNHEDFRDAMNYKRNLRYNQILDIKKTEKIIHTLADGVCFIASTAAFVAGFVATGGVSTIIAAAGVVVSVVGYANSITAIADDFQENAVVISQCVSFGNIRAKTGPYGDYNGGLIGHFDEGCLISDCLNGSDGNKIGGATVGSPEKQAVVKKCLNIGSQWKNFAYTGNALSRFEDNYCLENTIENRNIHGATGLTLPQLSTTSTFQGWDFQRLWKIPYTGLGYFPVPYQSEMQYKEPQL</sequence>
<evidence type="ECO:0000313" key="2">
    <source>
        <dbReference type="EMBL" id="MRY86318.1"/>
    </source>
</evidence>
<protein>
    <submittedName>
        <fullName evidence="2">Peptidase M26</fullName>
    </submittedName>
</protein>
<proteinExistence type="predicted"/>